<evidence type="ECO:0000259" key="1">
    <source>
        <dbReference type="Pfam" id="PF13472"/>
    </source>
</evidence>
<dbReference type="SUPFAM" id="SSF52266">
    <property type="entry name" value="SGNH hydrolase"/>
    <property type="match status" value="1"/>
</dbReference>
<organism evidence="2 3">
    <name type="scientific">Clostridium tagluense</name>
    <dbReference type="NCBI Taxonomy" id="360422"/>
    <lineage>
        <taxon>Bacteria</taxon>
        <taxon>Bacillati</taxon>
        <taxon>Bacillota</taxon>
        <taxon>Clostridia</taxon>
        <taxon>Eubacteriales</taxon>
        <taxon>Clostridiaceae</taxon>
        <taxon>Clostridium</taxon>
    </lineage>
</organism>
<name>A0A401UGZ6_9CLOT</name>
<reference evidence="2 3" key="1">
    <citation type="submission" date="2018-11" db="EMBL/GenBank/DDBJ databases">
        <title>Genome sequencing and assembly of Clostridium tagluense strain A121.</title>
        <authorList>
            <person name="Murakami T."/>
            <person name="Segawa T."/>
            <person name="Shcherbakova V.A."/>
            <person name="Mori H."/>
            <person name="Yoshimura Y."/>
        </authorList>
    </citation>
    <scope>NUCLEOTIDE SEQUENCE [LARGE SCALE GENOMIC DNA]</scope>
    <source>
        <strain evidence="2 3">A121</strain>
    </source>
</reference>
<dbReference type="EMBL" id="BHYK01000002">
    <property type="protein sequence ID" value="GCD08759.1"/>
    <property type="molecule type" value="Genomic_DNA"/>
</dbReference>
<proteinExistence type="predicted"/>
<dbReference type="Gene3D" id="3.40.50.1110">
    <property type="entry name" value="SGNH hydrolase"/>
    <property type="match status" value="1"/>
</dbReference>
<dbReference type="InterPro" id="IPR051532">
    <property type="entry name" value="Ester_Hydrolysis_Enzymes"/>
</dbReference>
<evidence type="ECO:0000313" key="3">
    <source>
        <dbReference type="Proteomes" id="UP000287872"/>
    </source>
</evidence>
<protein>
    <submittedName>
        <fullName evidence="2">Arylesterase</fullName>
    </submittedName>
</protein>
<keyword evidence="3" id="KW-1185">Reference proteome</keyword>
<dbReference type="Proteomes" id="UP000287872">
    <property type="component" value="Unassembled WGS sequence"/>
</dbReference>
<dbReference type="Pfam" id="PF13472">
    <property type="entry name" value="Lipase_GDSL_2"/>
    <property type="match status" value="1"/>
</dbReference>
<accession>A0A401UGZ6</accession>
<feature type="domain" description="SGNH hydrolase-type esterase" evidence="1">
    <location>
        <begin position="6"/>
        <end position="164"/>
    </location>
</feature>
<dbReference type="InterPro" id="IPR013830">
    <property type="entry name" value="SGNH_hydro"/>
</dbReference>
<comment type="caution">
    <text evidence="2">The sequence shown here is derived from an EMBL/GenBank/DDBJ whole genome shotgun (WGS) entry which is preliminary data.</text>
</comment>
<dbReference type="InterPro" id="IPR036514">
    <property type="entry name" value="SGNH_hydro_sf"/>
</dbReference>
<dbReference type="PANTHER" id="PTHR30383:SF5">
    <property type="entry name" value="SGNH HYDROLASE-TYPE ESTERASE DOMAIN-CONTAINING PROTEIN"/>
    <property type="match status" value="1"/>
</dbReference>
<dbReference type="GO" id="GO:0004622">
    <property type="term" value="F:phosphatidylcholine lysophospholipase activity"/>
    <property type="evidence" value="ECO:0007669"/>
    <property type="project" value="TreeGrafter"/>
</dbReference>
<dbReference type="PANTHER" id="PTHR30383">
    <property type="entry name" value="THIOESTERASE 1/PROTEASE 1/LYSOPHOSPHOLIPASE L1"/>
    <property type="match status" value="1"/>
</dbReference>
<evidence type="ECO:0000313" key="2">
    <source>
        <dbReference type="EMBL" id="GCD08759.1"/>
    </source>
</evidence>
<sequence length="173" mass="19974">MRGKCWVDLIRKKLDVEVINQGVNGETTADMISRYYVDIVEKTPSHVIIMGGSNDFLKGYTVSSVEAKISRLIKEAKEYGIIPIIGIQTLTDKDLALEHWSFDVDYLKVNEKIKLYRQWVLNYCNEEQVLFIDFYNALETAKKTLNPKQLYIDGIHLTEKGHEIMRECALLTI</sequence>
<gene>
    <name evidence="2" type="ORF">Ctaglu_03820</name>
</gene>
<dbReference type="AlphaFoldDB" id="A0A401UGZ6"/>